<dbReference type="AlphaFoldDB" id="A0A0T5NWC4"/>
<dbReference type="OrthoDB" id="7353854at2"/>
<name>A0A0T5NWC4_9RHOB</name>
<evidence type="ECO:0000313" key="2">
    <source>
        <dbReference type="Proteomes" id="UP000051295"/>
    </source>
</evidence>
<reference evidence="1 2" key="1">
    <citation type="submission" date="2015-04" db="EMBL/GenBank/DDBJ databases">
        <title>The draft genome sequence of Roseovarius sp.R12b.</title>
        <authorList>
            <person name="Li G."/>
            <person name="Lai Q."/>
            <person name="Shao Z."/>
            <person name="Yan P."/>
        </authorList>
    </citation>
    <scope>NUCLEOTIDE SEQUENCE [LARGE SCALE GENOMIC DNA]</scope>
    <source>
        <strain evidence="1 2">R12B</strain>
    </source>
</reference>
<dbReference type="Proteomes" id="UP000051295">
    <property type="component" value="Unassembled WGS sequence"/>
</dbReference>
<sequence length="106" mass="11816">MEEHFWTSGSDSARTTSAANAVMVFPYPPGILQGDLMWDHLKKRTGWRSVVMTERRVTGGGEIAILTYRASAEKPEVPIYKALCASTYLNDGGNWLRLSHQQTAVM</sequence>
<proteinExistence type="predicted"/>
<evidence type="ECO:0000313" key="1">
    <source>
        <dbReference type="EMBL" id="KRS12911.1"/>
    </source>
</evidence>
<evidence type="ECO:0008006" key="3">
    <source>
        <dbReference type="Google" id="ProtNLM"/>
    </source>
</evidence>
<comment type="caution">
    <text evidence="1">The sequence shown here is derived from an EMBL/GenBank/DDBJ whole genome shotgun (WGS) entry which is preliminary data.</text>
</comment>
<organism evidence="1 2">
    <name type="scientific">Roseovarius atlanticus</name>
    <dbReference type="NCBI Taxonomy" id="1641875"/>
    <lineage>
        <taxon>Bacteria</taxon>
        <taxon>Pseudomonadati</taxon>
        <taxon>Pseudomonadota</taxon>
        <taxon>Alphaproteobacteria</taxon>
        <taxon>Rhodobacterales</taxon>
        <taxon>Roseobacteraceae</taxon>
        <taxon>Roseovarius</taxon>
    </lineage>
</organism>
<dbReference type="STRING" id="1641875.XM53_08895"/>
<keyword evidence="2" id="KW-1185">Reference proteome</keyword>
<gene>
    <name evidence="1" type="ORF">XM53_08895</name>
</gene>
<dbReference type="PATRIC" id="fig|1641875.4.peg.4186"/>
<accession>A0A0T5NWC4</accession>
<protein>
    <recommendedName>
        <fullName evidence="3">DUF4440 domain-containing protein</fullName>
    </recommendedName>
</protein>
<dbReference type="EMBL" id="LAXJ01000008">
    <property type="protein sequence ID" value="KRS12911.1"/>
    <property type="molecule type" value="Genomic_DNA"/>
</dbReference>